<evidence type="ECO:0000313" key="6">
    <source>
        <dbReference type="EMBL" id="RKF20302.1"/>
    </source>
</evidence>
<dbReference type="PROSITE" id="PS50931">
    <property type="entry name" value="HTH_LYSR"/>
    <property type="match status" value="1"/>
</dbReference>
<evidence type="ECO:0000256" key="3">
    <source>
        <dbReference type="ARBA" id="ARBA00023125"/>
    </source>
</evidence>
<proteinExistence type="inferred from homology"/>
<keyword evidence="2" id="KW-0805">Transcription regulation</keyword>
<evidence type="ECO:0000256" key="2">
    <source>
        <dbReference type="ARBA" id="ARBA00023015"/>
    </source>
</evidence>
<evidence type="ECO:0000259" key="5">
    <source>
        <dbReference type="PROSITE" id="PS50931"/>
    </source>
</evidence>
<dbReference type="GO" id="GO:0003677">
    <property type="term" value="F:DNA binding"/>
    <property type="evidence" value="ECO:0007669"/>
    <property type="project" value="UniProtKB-KW"/>
</dbReference>
<dbReference type="Pfam" id="PF00126">
    <property type="entry name" value="HTH_1"/>
    <property type="match status" value="1"/>
</dbReference>
<dbReference type="PANTHER" id="PTHR30537:SF5">
    <property type="entry name" value="HTH-TYPE TRANSCRIPTIONAL ACTIVATOR TTDR-RELATED"/>
    <property type="match status" value="1"/>
</dbReference>
<dbReference type="GO" id="GO:0003700">
    <property type="term" value="F:DNA-binding transcription factor activity"/>
    <property type="evidence" value="ECO:0007669"/>
    <property type="project" value="InterPro"/>
</dbReference>
<accession>A0A420EHV8</accession>
<keyword evidence="3" id="KW-0238">DNA-binding</keyword>
<dbReference type="InterPro" id="IPR000847">
    <property type="entry name" value="LysR_HTH_N"/>
</dbReference>
<evidence type="ECO:0000256" key="1">
    <source>
        <dbReference type="ARBA" id="ARBA00009437"/>
    </source>
</evidence>
<dbReference type="Gene3D" id="3.40.190.290">
    <property type="match status" value="1"/>
</dbReference>
<feature type="domain" description="HTH lysR-type" evidence="5">
    <location>
        <begin position="7"/>
        <end position="62"/>
    </location>
</feature>
<gene>
    <name evidence="6" type="ORF">DBZ36_07625</name>
</gene>
<dbReference type="OrthoDB" id="9786526at2"/>
<sequence length="299" mass="34077">MLSHKKMESLLLFIAVAEHLSFTKAAAELGVSKAYLSEQVRRLELEFNCPLLIRSTRSVRLTEQGRKALSQGLEIRASLLSLERNLGDQQDTISGPIRITAPRMFCQHYLMPLCCEFRTQYPLISFSIDSSETSYNLNQNELDLAFRATINPPETLIATRLFDYDHCFVASPEYLERCGVPKSAADLKQHQCISNLQQSSWPMLSGHVEFKPWMMVNDNAQLKMLTLDGQGVLRIARYFVGNELQQGRLQEVLNHEVLPGPSVYMLQPQLIYPSAKIKVFTGFVKEFFASKIEENRILN</sequence>
<evidence type="ECO:0000313" key="7">
    <source>
        <dbReference type="Proteomes" id="UP000286482"/>
    </source>
</evidence>
<organism evidence="6 7">
    <name type="scientific">Alginatibacterium sediminis</name>
    <dbReference type="NCBI Taxonomy" id="2164068"/>
    <lineage>
        <taxon>Bacteria</taxon>
        <taxon>Pseudomonadati</taxon>
        <taxon>Pseudomonadota</taxon>
        <taxon>Gammaproteobacteria</taxon>
        <taxon>Alteromonadales</taxon>
        <taxon>Alteromonadaceae</taxon>
        <taxon>Alginatibacterium</taxon>
    </lineage>
</organism>
<evidence type="ECO:0000256" key="4">
    <source>
        <dbReference type="ARBA" id="ARBA00023163"/>
    </source>
</evidence>
<dbReference type="Gene3D" id="1.10.10.10">
    <property type="entry name" value="Winged helix-like DNA-binding domain superfamily/Winged helix DNA-binding domain"/>
    <property type="match status" value="1"/>
</dbReference>
<keyword evidence="7" id="KW-1185">Reference proteome</keyword>
<dbReference type="PANTHER" id="PTHR30537">
    <property type="entry name" value="HTH-TYPE TRANSCRIPTIONAL REGULATOR"/>
    <property type="match status" value="1"/>
</dbReference>
<keyword evidence="4" id="KW-0804">Transcription</keyword>
<name>A0A420EHV8_9ALTE</name>
<protein>
    <submittedName>
        <fullName evidence="6">LysR family transcriptional regulator</fullName>
    </submittedName>
</protein>
<dbReference type="AlphaFoldDB" id="A0A420EHV8"/>
<reference evidence="6 7" key="1">
    <citation type="submission" date="2018-09" db="EMBL/GenBank/DDBJ databases">
        <authorList>
            <person name="Wang Z."/>
        </authorList>
    </citation>
    <scope>NUCLEOTIDE SEQUENCE [LARGE SCALE GENOMIC DNA]</scope>
    <source>
        <strain evidence="6 7">ALS 81</strain>
    </source>
</reference>
<dbReference type="Pfam" id="PF03466">
    <property type="entry name" value="LysR_substrate"/>
    <property type="match status" value="1"/>
</dbReference>
<dbReference type="Proteomes" id="UP000286482">
    <property type="component" value="Unassembled WGS sequence"/>
</dbReference>
<dbReference type="FunFam" id="1.10.10.10:FF:000001">
    <property type="entry name" value="LysR family transcriptional regulator"/>
    <property type="match status" value="1"/>
</dbReference>
<dbReference type="SUPFAM" id="SSF53850">
    <property type="entry name" value="Periplasmic binding protein-like II"/>
    <property type="match status" value="1"/>
</dbReference>
<dbReference type="InterPro" id="IPR058163">
    <property type="entry name" value="LysR-type_TF_proteobact-type"/>
</dbReference>
<dbReference type="CDD" id="cd08422">
    <property type="entry name" value="PBP2_CrgA_like"/>
    <property type="match status" value="1"/>
</dbReference>
<dbReference type="InterPro" id="IPR005119">
    <property type="entry name" value="LysR_subst-bd"/>
</dbReference>
<dbReference type="EMBL" id="RAQO01000004">
    <property type="protein sequence ID" value="RKF20302.1"/>
    <property type="molecule type" value="Genomic_DNA"/>
</dbReference>
<comment type="similarity">
    <text evidence="1">Belongs to the LysR transcriptional regulatory family.</text>
</comment>
<dbReference type="RefSeq" id="WP_120354306.1">
    <property type="nucleotide sequence ID" value="NZ_RAQO01000004.1"/>
</dbReference>
<dbReference type="SUPFAM" id="SSF46785">
    <property type="entry name" value="Winged helix' DNA-binding domain"/>
    <property type="match status" value="1"/>
</dbReference>
<comment type="caution">
    <text evidence="6">The sequence shown here is derived from an EMBL/GenBank/DDBJ whole genome shotgun (WGS) entry which is preliminary data.</text>
</comment>
<dbReference type="InterPro" id="IPR036388">
    <property type="entry name" value="WH-like_DNA-bd_sf"/>
</dbReference>
<dbReference type="InterPro" id="IPR036390">
    <property type="entry name" value="WH_DNA-bd_sf"/>
</dbReference>